<dbReference type="AlphaFoldDB" id="A0A5B7I1C5"/>
<accession>A0A5B7I1C5</accession>
<dbReference type="EMBL" id="VSRR010040696">
    <property type="protein sequence ID" value="MPC75257.1"/>
    <property type="molecule type" value="Genomic_DNA"/>
</dbReference>
<evidence type="ECO:0000313" key="3">
    <source>
        <dbReference type="Proteomes" id="UP000324222"/>
    </source>
</evidence>
<keyword evidence="3" id="KW-1185">Reference proteome</keyword>
<sequence length="94" mass="10277">MFQGPERTAGNITAQATIFFPSIGNITPPIHSSHIYKELLSLFSDKSMPSVDFRPNDSLRMPPAAQVHTSRRGTVAATQRGRLTGIPGELKDNK</sequence>
<organism evidence="2 3">
    <name type="scientific">Portunus trituberculatus</name>
    <name type="common">Swimming crab</name>
    <name type="synonym">Neptunus trituberculatus</name>
    <dbReference type="NCBI Taxonomy" id="210409"/>
    <lineage>
        <taxon>Eukaryota</taxon>
        <taxon>Metazoa</taxon>
        <taxon>Ecdysozoa</taxon>
        <taxon>Arthropoda</taxon>
        <taxon>Crustacea</taxon>
        <taxon>Multicrustacea</taxon>
        <taxon>Malacostraca</taxon>
        <taxon>Eumalacostraca</taxon>
        <taxon>Eucarida</taxon>
        <taxon>Decapoda</taxon>
        <taxon>Pleocyemata</taxon>
        <taxon>Brachyura</taxon>
        <taxon>Eubrachyura</taxon>
        <taxon>Portunoidea</taxon>
        <taxon>Portunidae</taxon>
        <taxon>Portuninae</taxon>
        <taxon>Portunus</taxon>
    </lineage>
</organism>
<evidence type="ECO:0000313" key="2">
    <source>
        <dbReference type="EMBL" id="MPC75257.1"/>
    </source>
</evidence>
<comment type="caution">
    <text evidence="2">The sequence shown here is derived from an EMBL/GenBank/DDBJ whole genome shotgun (WGS) entry which is preliminary data.</text>
</comment>
<protein>
    <submittedName>
        <fullName evidence="2">Uncharacterized protein</fullName>
    </submittedName>
</protein>
<name>A0A5B7I1C5_PORTR</name>
<dbReference type="Proteomes" id="UP000324222">
    <property type="component" value="Unassembled WGS sequence"/>
</dbReference>
<feature type="region of interest" description="Disordered" evidence="1">
    <location>
        <begin position="53"/>
        <end position="94"/>
    </location>
</feature>
<reference evidence="2 3" key="1">
    <citation type="submission" date="2019-05" db="EMBL/GenBank/DDBJ databases">
        <title>Another draft genome of Portunus trituberculatus and its Hox gene families provides insights of decapod evolution.</title>
        <authorList>
            <person name="Jeong J.-H."/>
            <person name="Song I."/>
            <person name="Kim S."/>
            <person name="Choi T."/>
            <person name="Kim D."/>
            <person name="Ryu S."/>
            <person name="Kim W."/>
        </authorList>
    </citation>
    <scope>NUCLEOTIDE SEQUENCE [LARGE SCALE GENOMIC DNA]</scope>
    <source>
        <tissue evidence="2">Muscle</tissue>
    </source>
</reference>
<proteinExistence type="predicted"/>
<gene>
    <name evidence="2" type="ORF">E2C01_069641</name>
</gene>
<evidence type="ECO:0000256" key="1">
    <source>
        <dbReference type="SAM" id="MobiDB-lite"/>
    </source>
</evidence>